<dbReference type="AlphaFoldDB" id="A0A0G1WEB7"/>
<name>A0A0G1WEB7_9BACT</name>
<evidence type="ECO:0000313" key="2">
    <source>
        <dbReference type="Proteomes" id="UP000034120"/>
    </source>
</evidence>
<reference evidence="1 2" key="1">
    <citation type="journal article" date="2015" name="Nature">
        <title>rRNA introns, odd ribosomes, and small enigmatic genomes across a large radiation of phyla.</title>
        <authorList>
            <person name="Brown C.T."/>
            <person name="Hug L.A."/>
            <person name="Thomas B.C."/>
            <person name="Sharon I."/>
            <person name="Castelle C.J."/>
            <person name="Singh A."/>
            <person name="Wilkins M.J."/>
            <person name="Williams K.H."/>
            <person name="Banfield J.F."/>
        </authorList>
    </citation>
    <scope>NUCLEOTIDE SEQUENCE [LARGE SCALE GENOMIC DNA]</scope>
</reference>
<gene>
    <name evidence="1" type="ORF">UY57_C0025G0004</name>
</gene>
<evidence type="ECO:0000313" key="1">
    <source>
        <dbReference type="EMBL" id="KKW17116.1"/>
    </source>
</evidence>
<organism evidence="1 2">
    <name type="scientific">Candidatus Kaiserbacteria bacterium GW2011_GWB1_50_17</name>
    <dbReference type="NCBI Taxonomy" id="1618673"/>
    <lineage>
        <taxon>Bacteria</taxon>
        <taxon>Candidatus Kaiseribacteriota</taxon>
    </lineage>
</organism>
<accession>A0A0G1WEB7</accession>
<protein>
    <submittedName>
        <fullName evidence="1">Uncharacterized protein</fullName>
    </submittedName>
</protein>
<dbReference type="EMBL" id="LCQM01000025">
    <property type="protein sequence ID" value="KKW17116.1"/>
    <property type="molecule type" value="Genomic_DNA"/>
</dbReference>
<sequence>MTQKLQKLMRKAETWPKEVQDAAADSLQLLDQAYSGTYKLTAEDKKALARSARDVRLKRFASEKDIAAFFARARS</sequence>
<proteinExistence type="predicted"/>
<comment type="caution">
    <text evidence="1">The sequence shown here is derived from an EMBL/GenBank/DDBJ whole genome shotgun (WGS) entry which is preliminary data.</text>
</comment>
<dbReference type="Proteomes" id="UP000034120">
    <property type="component" value="Unassembled WGS sequence"/>
</dbReference>